<evidence type="ECO:0000313" key="7">
    <source>
        <dbReference type="Proteomes" id="UP000058114"/>
    </source>
</evidence>
<feature type="domain" description="PNPLA" evidence="5">
    <location>
        <begin position="8"/>
        <end position="220"/>
    </location>
</feature>
<dbReference type="RefSeq" id="WP_060584656.1">
    <property type="nucleotide sequence ID" value="NZ_CP013067.1"/>
</dbReference>
<dbReference type="CDD" id="cd07209">
    <property type="entry name" value="Pat_hypo_Ecoli_Z1214_like"/>
    <property type="match status" value="1"/>
</dbReference>
<dbReference type="GO" id="GO:0016787">
    <property type="term" value="F:hydrolase activity"/>
    <property type="evidence" value="ECO:0007669"/>
    <property type="project" value="UniProtKB-UniRule"/>
</dbReference>
<dbReference type="AlphaFoldDB" id="A0A0S2SMN5"/>
<evidence type="ECO:0000256" key="3">
    <source>
        <dbReference type="ARBA" id="ARBA00023098"/>
    </source>
</evidence>
<evidence type="ECO:0000256" key="2">
    <source>
        <dbReference type="ARBA" id="ARBA00022963"/>
    </source>
</evidence>
<dbReference type="InterPro" id="IPR002641">
    <property type="entry name" value="PNPLA_dom"/>
</dbReference>
<gene>
    <name evidence="6" type="ORF">WL1483_3588</name>
</gene>
<dbReference type="EMBL" id="CP013067">
    <property type="protein sequence ID" value="ALP43007.1"/>
    <property type="molecule type" value="Genomic_DNA"/>
</dbReference>
<dbReference type="PATRIC" id="fig|652.5.peg.1123"/>
<dbReference type="PANTHER" id="PTHR14226">
    <property type="entry name" value="NEUROPATHY TARGET ESTERASE/SWISS CHEESE D.MELANOGASTER"/>
    <property type="match status" value="1"/>
</dbReference>
<keyword evidence="1 4" id="KW-0378">Hydrolase</keyword>
<accession>A0A0S2SMN5</accession>
<dbReference type="InterPro" id="IPR050301">
    <property type="entry name" value="NTE"/>
</dbReference>
<dbReference type="Proteomes" id="UP000058114">
    <property type="component" value="Chromosome"/>
</dbReference>
<dbReference type="SUPFAM" id="SSF52151">
    <property type="entry name" value="FabD/lysophospholipase-like"/>
    <property type="match status" value="1"/>
</dbReference>
<dbReference type="InterPro" id="IPR016035">
    <property type="entry name" value="Acyl_Trfase/lysoPLipase"/>
</dbReference>
<feature type="short sequence motif" description="GXSXG" evidence="4">
    <location>
        <begin position="44"/>
        <end position="48"/>
    </location>
</feature>
<dbReference type="PROSITE" id="PS51635">
    <property type="entry name" value="PNPLA"/>
    <property type="match status" value="1"/>
</dbReference>
<keyword evidence="3 4" id="KW-0443">Lipid metabolism</keyword>
<feature type="active site" description="Proton acceptor" evidence="4">
    <location>
        <position position="207"/>
    </location>
</feature>
<dbReference type="GO" id="GO:0016042">
    <property type="term" value="P:lipid catabolic process"/>
    <property type="evidence" value="ECO:0007669"/>
    <property type="project" value="UniProtKB-UniRule"/>
</dbReference>
<sequence>MSRPNTALLLTGGGARAAYQVGAIKAIAELYPRNIGIPFPILCGTSAGAINVTALACYASCFQLGARKLEWVWRRFETRHIFTFFPGQVLRRLLFEGSAGLIRPTPNPAFNLFSHDPLRRLLDQLIDYERIDDNLLYGTLEALAITASDYYGGQSTTFFQGRPNHLPWERARRRGVRTVINTDHLLASAALPFVFPPLMIEGHYYGDGSIHQLSPLSPAIHLGAEHILVISLDAPHKERPHSHSLTSSEIASHLLNTVFTDTLNSDLERLWRINKTLAMLPRGERERLKLKSVETCLLKPSQDLDELAIPYLPRLPVHVRRLLRILGVKGDEPSTLASFLMFHPGYCQRLIRLGYEDTLADQERVCAFLDLIPPYRAEQPA</sequence>
<dbReference type="Gene3D" id="3.40.1090.10">
    <property type="entry name" value="Cytosolic phospholipase A2 catalytic domain"/>
    <property type="match status" value="1"/>
</dbReference>
<organism evidence="6 7">
    <name type="scientific">Aeromonas schubertii</name>
    <dbReference type="NCBI Taxonomy" id="652"/>
    <lineage>
        <taxon>Bacteria</taxon>
        <taxon>Pseudomonadati</taxon>
        <taxon>Pseudomonadota</taxon>
        <taxon>Gammaproteobacteria</taxon>
        <taxon>Aeromonadales</taxon>
        <taxon>Aeromonadaceae</taxon>
        <taxon>Aeromonas</taxon>
    </lineage>
</organism>
<name>A0A0S2SMN5_9GAMM</name>
<evidence type="ECO:0000313" key="6">
    <source>
        <dbReference type="EMBL" id="ALP43007.1"/>
    </source>
</evidence>
<evidence type="ECO:0000256" key="1">
    <source>
        <dbReference type="ARBA" id="ARBA00022801"/>
    </source>
</evidence>
<reference evidence="6 7" key="2">
    <citation type="journal article" date="2016" name="Genome Announc.">
        <title>Complete Genome Sequence of the Highly Virulent Aeromonas schubertii Strain WL1483, Isolated from Diseased Snakehead Fish (Channa argus) in China.</title>
        <authorList>
            <person name="Liu L."/>
            <person name="Li N."/>
            <person name="Zhang D."/>
            <person name="Fu X."/>
            <person name="Shi C."/>
            <person name="Lin Q."/>
            <person name="Hao G."/>
        </authorList>
    </citation>
    <scope>NUCLEOTIDE SEQUENCE [LARGE SCALE GENOMIC DNA]</scope>
    <source>
        <strain evidence="6 7">WL1483</strain>
    </source>
</reference>
<comment type="caution">
    <text evidence="4">Lacks conserved residue(s) required for the propagation of feature annotation.</text>
</comment>
<dbReference type="Pfam" id="PF01734">
    <property type="entry name" value="Patatin"/>
    <property type="match status" value="1"/>
</dbReference>
<dbReference type="KEGG" id="asr:WL1483_3588"/>
<feature type="active site" description="Nucleophile" evidence="4">
    <location>
        <position position="46"/>
    </location>
</feature>
<dbReference type="PANTHER" id="PTHR14226:SF57">
    <property type="entry name" value="BLR7027 PROTEIN"/>
    <property type="match status" value="1"/>
</dbReference>
<keyword evidence="2 4" id="KW-0442">Lipid degradation</keyword>
<evidence type="ECO:0000259" key="5">
    <source>
        <dbReference type="PROSITE" id="PS51635"/>
    </source>
</evidence>
<proteinExistence type="predicted"/>
<evidence type="ECO:0000256" key="4">
    <source>
        <dbReference type="PROSITE-ProRule" id="PRU01161"/>
    </source>
</evidence>
<reference evidence="7" key="1">
    <citation type="submission" date="2015-10" db="EMBL/GenBank/DDBJ databases">
        <title>Complete Genome Sequence of Aeromonas schubertii strain WL1483.</title>
        <authorList>
            <person name="Liu L."/>
        </authorList>
    </citation>
    <scope>NUCLEOTIDE SEQUENCE [LARGE SCALE GENOMIC DNA]</scope>
    <source>
        <strain evidence="7">WL1483</strain>
    </source>
</reference>
<protein>
    <submittedName>
        <fullName evidence="6">Patatin</fullName>
    </submittedName>
</protein>